<proteinExistence type="predicted"/>
<dbReference type="PANTHER" id="PTHR37937:SF1">
    <property type="entry name" value="CONJUGATIVE TRANSFER: DNA TRANSPORT"/>
    <property type="match status" value="1"/>
</dbReference>
<dbReference type="OrthoDB" id="9803543at2"/>
<feature type="region of interest" description="Disordered" evidence="6">
    <location>
        <begin position="764"/>
        <end position="786"/>
    </location>
</feature>
<name>A0A318NS84_SERPL</name>
<evidence type="ECO:0000256" key="5">
    <source>
        <dbReference type="ARBA" id="ARBA00023136"/>
    </source>
</evidence>
<protein>
    <submittedName>
        <fullName evidence="10">Type IV conjugative transfer system coupling protein TraD</fullName>
    </submittedName>
</protein>
<evidence type="ECO:0000256" key="2">
    <source>
        <dbReference type="ARBA" id="ARBA00022475"/>
    </source>
</evidence>
<gene>
    <name evidence="10" type="primary">traD</name>
    <name evidence="10" type="ORF">CT690_23960</name>
</gene>
<dbReference type="InterPro" id="IPR051539">
    <property type="entry name" value="T4SS-coupling_protein"/>
</dbReference>
<dbReference type="EMBL" id="PESE01000011">
    <property type="protein sequence ID" value="PYD36604.1"/>
    <property type="molecule type" value="Genomic_DNA"/>
</dbReference>
<evidence type="ECO:0000256" key="3">
    <source>
        <dbReference type="ARBA" id="ARBA00022692"/>
    </source>
</evidence>
<keyword evidence="3 7" id="KW-0812">Transmembrane</keyword>
<keyword evidence="5 7" id="KW-0472">Membrane</keyword>
<feature type="transmembrane region" description="Helical" evidence="7">
    <location>
        <begin position="119"/>
        <end position="141"/>
    </location>
</feature>
<evidence type="ECO:0000256" key="6">
    <source>
        <dbReference type="SAM" id="MobiDB-lite"/>
    </source>
</evidence>
<keyword evidence="2" id="KW-1003">Cell membrane</keyword>
<evidence type="ECO:0000313" key="11">
    <source>
        <dbReference type="Proteomes" id="UP000248196"/>
    </source>
</evidence>
<organism evidence="10 11">
    <name type="scientific">Serratia plymuthica</name>
    <dbReference type="NCBI Taxonomy" id="82996"/>
    <lineage>
        <taxon>Bacteria</taxon>
        <taxon>Pseudomonadati</taxon>
        <taxon>Pseudomonadota</taxon>
        <taxon>Gammaproteobacteria</taxon>
        <taxon>Enterobacterales</taxon>
        <taxon>Yersiniaceae</taxon>
        <taxon>Serratia</taxon>
    </lineage>
</organism>
<dbReference type="AlphaFoldDB" id="A0A318NS84"/>
<dbReference type="RefSeq" id="WP_004953840.1">
    <property type="nucleotide sequence ID" value="NZ_PESE01000011.1"/>
</dbReference>
<dbReference type="Pfam" id="PF12615">
    <property type="entry name" value="TraD_N"/>
    <property type="match status" value="1"/>
</dbReference>
<evidence type="ECO:0000259" key="8">
    <source>
        <dbReference type="Pfam" id="PF10412"/>
    </source>
</evidence>
<evidence type="ECO:0000256" key="4">
    <source>
        <dbReference type="ARBA" id="ARBA00022989"/>
    </source>
</evidence>
<sequence>MSMSTKNITQGGQILAYQYRMFLQINNKIGFWIFMMFLIITGLGVFLVTPLETIQNGSWYWFANINKSFLFLSENDTTTYDIKYFYAPTKVMYTLKMTMTQMLGDPYMIAMGEKLWNRITYTSMFSGGFSISVFCLITWYIGKIGKEQSSDEILSGMELTDDPKVVNKLLKENGECSDLSVYHLHLVKQSEILNLLMHGTISVGKSTIIRYLLKQIRERGDRAIIWDSGCTFVESNYRPDKDFLMNPYDERCANWHLWGECSNMPDYDNMANSLIPVEGESTDPFWVSSARTIFSSAASQMDTDPEQSIEKFLRVLLSLSIKNLRSYLEHTEAASLVDEKIEKTAISIRSVITNYAKSLRYLQGLDRSGKPRFTIRDWMTNPAMSDSWLFISANAQQKSSLRPLISMWLSLATINLMSMGQDAKRRVWFILDELPGLQKLPELPGVMAEARKFGGCFVIGIQNMPQLIQIYGRNMGESLFDLLNTRFYGRSPSATVAKLVEAELGMQRRKEAKEQYSYGPDQIRDGVSLAKDKVREPIVDYDQIMRLPNLNFYVRLPGEYPVTKLKLKYLDSKNTQPALILRNFNESLNPEIEKLVQHNERAASAANLIFPINPYEEGGDTVTAKPIPEPMPAVNVEQQQPDPSLAPISEAPPLQSISPVRSDVIQPSAEVLDKVMSTPVSQASVPRRHDALARLWNNNSANQSNTAQDDTVVAAGGEERITQSEKREIEQRKGIYGQGEHDIDDINDLLDRALNDGDAVSRMQQDEKNILRHHTQQEIEQGGYER</sequence>
<keyword evidence="4 7" id="KW-1133">Transmembrane helix</keyword>
<dbReference type="Gene3D" id="3.40.50.300">
    <property type="entry name" value="P-loop containing nucleotide triphosphate hydrolases"/>
    <property type="match status" value="2"/>
</dbReference>
<feature type="transmembrane region" description="Helical" evidence="7">
    <location>
        <begin position="29"/>
        <end position="48"/>
    </location>
</feature>
<dbReference type="CDD" id="cd01127">
    <property type="entry name" value="TrwB_TraG_TraD_VirD4"/>
    <property type="match status" value="1"/>
</dbReference>
<evidence type="ECO:0000256" key="1">
    <source>
        <dbReference type="ARBA" id="ARBA00004651"/>
    </source>
</evidence>
<dbReference type="Proteomes" id="UP000248196">
    <property type="component" value="Unassembled WGS sequence"/>
</dbReference>
<dbReference type="InterPro" id="IPR022585">
    <property type="entry name" value="TraD_N"/>
</dbReference>
<feature type="domain" description="TraD coupling protein N-terminal" evidence="9">
    <location>
        <begin position="32"/>
        <end position="129"/>
    </location>
</feature>
<dbReference type="Pfam" id="PF10412">
    <property type="entry name" value="TrwB_AAD_bind"/>
    <property type="match status" value="1"/>
</dbReference>
<evidence type="ECO:0000256" key="7">
    <source>
        <dbReference type="SAM" id="Phobius"/>
    </source>
</evidence>
<dbReference type="GO" id="GO:0005886">
    <property type="term" value="C:plasma membrane"/>
    <property type="evidence" value="ECO:0007669"/>
    <property type="project" value="UniProtKB-SubCell"/>
</dbReference>
<evidence type="ECO:0000313" key="10">
    <source>
        <dbReference type="EMBL" id="PYD36604.1"/>
    </source>
</evidence>
<dbReference type="InterPro" id="IPR014128">
    <property type="entry name" value="T4SS_TraD"/>
</dbReference>
<dbReference type="NCBIfam" id="TIGR02759">
    <property type="entry name" value="TraD_Ftype"/>
    <property type="match status" value="1"/>
</dbReference>
<comment type="caution">
    <text evidence="10">The sequence shown here is derived from an EMBL/GenBank/DDBJ whole genome shotgun (WGS) entry which is preliminary data.</text>
</comment>
<dbReference type="PANTHER" id="PTHR37937">
    <property type="entry name" value="CONJUGATIVE TRANSFER: DNA TRANSPORT"/>
    <property type="match status" value="1"/>
</dbReference>
<dbReference type="InterPro" id="IPR019476">
    <property type="entry name" value="T4SS_TraD_DNA-bd"/>
</dbReference>
<dbReference type="SUPFAM" id="SSF52540">
    <property type="entry name" value="P-loop containing nucleoside triphosphate hydrolases"/>
    <property type="match status" value="1"/>
</dbReference>
<dbReference type="InterPro" id="IPR027417">
    <property type="entry name" value="P-loop_NTPase"/>
</dbReference>
<reference evidence="10 11" key="1">
    <citation type="submission" date="2017-11" db="EMBL/GenBank/DDBJ databases">
        <title>Genome sequence of the oocydin A producing rhizobacterium Serratia plymuthica 4Rx5.</title>
        <authorList>
            <person name="Matilla M.A."/>
            <person name="Udaondo Z."/>
            <person name="Salmond G.P.C."/>
        </authorList>
    </citation>
    <scope>NUCLEOTIDE SEQUENCE [LARGE SCALE GENOMIC DNA]</scope>
    <source>
        <strain evidence="10 11">4Rx5</strain>
    </source>
</reference>
<evidence type="ECO:0000259" key="9">
    <source>
        <dbReference type="Pfam" id="PF12615"/>
    </source>
</evidence>
<comment type="subcellular location">
    <subcellularLocation>
        <location evidence="1">Cell membrane</location>
        <topology evidence="1">Multi-pass membrane protein</topology>
    </subcellularLocation>
</comment>
<feature type="domain" description="Type IV secretion system coupling protein TraD DNA-binding" evidence="8">
    <location>
        <begin position="184"/>
        <end position="568"/>
    </location>
</feature>
<accession>A0A318NS84</accession>